<organism evidence="2 3">
    <name type="scientific">Streptomyces venezuelae (strain ATCC 10712 / CBS 650.69 / DSM 40230 / JCM 4526 / NBRC 13096 / PD 04745)</name>
    <dbReference type="NCBI Taxonomy" id="953739"/>
    <lineage>
        <taxon>Bacteria</taxon>
        <taxon>Bacillati</taxon>
        <taxon>Actinomycetota</taxon>
        <taxon>Actinomycetes</taxon>
        <taxon>Kitasatosporales</taxon>
        <taxon>Streptomycetaceae</taxon>
        <taxon>Streptomyces</taxon>
    </lineage>
</organism>
<dbReference type="STRING" id="953739.SVEN_3299"/>
<dbReference type="HOGENOM" id="CLU_2412054_0_0_11"/>
<feature type="region of interest" description="Disordered" evidence="1">
    <location>
        <begin position="1"/>
        <end position="47"/>
    </location>
</feature>
<dbReference type="Proteomes" id="UP000006854">
    <property type="component" value="Chromosome"/>
</dbReference>
<evidence type="ECO:0000313" key="2">
    <source>
        <dbReference type="EMBL" id="CCA56585.1"/>
    </source>
</evidence>
<dbReference type="KEGG" id="sve:SVEN_3299"/>
<dbReference type="EMBL" id="FR845719">
    <property type="protein sequence ID" value="CCA56585.1"/>
    <property type="molecule type" value="Genomic_DNA"/>
</dbReference>
<evidence type="ECO:0000256" key="1">
    <source>
        <dbReference type="SAM" id="MobiDB-lite"/>
    </source>
</evidence>
<protein>
    <submittedName>
        <fullName evidence="2">Uncharacterized protein</fullName>
    </submittedName>
</protein>
<reference evidence="2 3" key="1">
    <citation type="journal article" date="2011" name="BMC Genomics">
        <title>Genome-wide analysis of the role of GlnR in Streptomyces venezuelae provides new insights into global nitrogen regulation in actinomycetes.</title>
        <authorList>
            <person name="Pullan S.T."/>
            <person name="Bibb M.J."/>
            <person name="Merrick M."/>
        </authorList>
    </citation>
    <scope>NUCLEOTIDE SEQUENCE [LARGE SCALE GENOMIC DNA]</scope>
    <source>
        <strain evidence="2">ATCC 10712</strain>
    </source>
</reference>
<dbReference type="AlphaFoldDB" id="F2RAA3"/>
<sequence length="92" mass="9688">MRCLRGSPRRERTSSRQGGQAEGDGAGFGRETLHDFPRVGGVGSGGEVLDCRPVLSDQLESMLGPADGVLPVCEELIGSLVPAGGDDRWPRP</sequence>
<accession>F2RAA3</accession>
<name>F2RAA3_STRVP</name>
<evidence type="ECO:0000313" key="3">
    <source>
        <dbReference type="Proteomes" id="UP000006854"/>
    </source>
</evidence>
<keyword evidence="3" id="KW-1185">Reference proteome</keyword>
<proteinExistence type="predicted"/>
<gene>
    <name evidence="2" type="ordered locus">SVEN_3299</name>
</gene>